<proteinExistence type="inferred from homology"/>
<dbReference type="EMBL" id="KQ964492">
    <property type="protein sequence ID" value="KXN70789.1"/>
    <property type="molecule type" value="Genomic_DNA"/>
</dbReference>
<dbReference type="InterPro" id="IPR050300">
    <property type="entry name" value="GDXG_lipolytic_enzyme"/>
</dbReference>
<keyword evidence="3" id="KW-0472">Membrane</keyword>
<reference evidence="5 6" key="1">
    <citation type="journal article" date="2015" name="Genome Biol. Evol.">
        <title>Phylogenomic analyses indicate that early fungi evolved digesting cell walls of algal ancestors of land plants.</title>
        <authorList>
            <person name="Chang Y."/>
            <person name="Wang S."/>
            <person name="Sekimoto S."/>
            <person name="Aerts A.L."/>
            <person name="Choi C."/>
            <person name="Clum A."/>
            <person name="LaButti K.M."/>
            <person name="Lindquist E.A."/>
            <person name="Yee Ngan C."/>
            <person name="Ohm R.A."/>
            <person name="Salamov A.A."/>
            <person name="Grigoriev I.V."/>
            <person name="Spatafora J.W."/>
            <person name="Berbee M.L."/>
        </authorList>
    </citation>
    <scope>NUCLEOTIDE SEQUENCE [LARGE SCALE GENOMIC DNA]</scope>
    <source>
        <strain evidence="5 6">NRRL 28638</strain>
    </source>
</reference>
<feature type="non-terminal residue" evidence="5">
    <location>
        <position position="289"/>
    </location>
</feature>
<accession>A0A137P745</accession>
<dbReference type="InterPro" id="IPR013094">
    <property type="entry name" value="AB_hydrolase_3"/>
</dbReference>
<organism evidence="5 6">
    <name type="scientific">Conidiobolus coronatus (strain ATCC 28846 / CBS 209.66 / NRRL 28638)</name>
    <name type="common">Delacroixia coronata</name>
    <dbReference type="NCBI Taxonomy" id="796925"/>
    <lineage>
        <taxon>Eukaryota</taxon>
        <taxon>Fungi</taxon>
        <taxon>Fungi incertae sedis</taxon>
        <taxon>Zoopagomycota</taxon>
        <taxon>Entomophthoromycotina</taxon>
        <taxon>Entomophthoromycetes</taxon>
        <taxon>Entomophthorales</taxon>
        <taxon>Ancylistaceae</taxon>
        <taxon>Conidiobolus</taxon>
    </lineage>
</organism>
<dbReference type="OrthoDB" id="408631at2759"/>
<gene>
    <name evidence="5" type="ORF">CONCODRAFT_6567</name>
</gene>
<sequence length="289" mass="33205">MSRIDNLLRNLYYIFPIEVLLTIFHLIFHGPFQTGWTFEFTLIVKFISYGFNLIPLIGFNLFRAAFNFNYFYKFWELRSCKLELPSKSVDESSADNLGLQFMWYQPNKFGDMMANWFENDQLTIEGMKSIINSSSSRSIIMYIHGGGFVFGSSESHKSIILDLCKSTGLPVLSVDYRLCPEYKFPAPLIDLLMAYNFILDKKLGLGLTSDKVFISGDSAGGNLSLSLAYYLRDYSLPQPKGLILMSPWLDLTQSNSTWKLHSKFDYLQNHADRSKPIAQHYLSTQDLIC</sequence>
<dbReference type="InterPro" id="IPR002168">
    <property type="entry name" value="Lipase_GDXG_HIS_AS"/>
</dbReference>
<dbReference type="InterPro" id="IPR029058">
    <property type="entry name" value="AB_hydrolase_fold"/>
</dbReference>
<evidence type="ECO:0000256" key="1">
    <source>
        <dbReference type="ARBA" id="ARBA00010515"/>
    </source>
</evidence>
<dbReference type="PROSITE" id="PS01173">
    <property type="entry name" value="LIPASE_GDXG_HIS"/>
    <property type="match status" value="1"/>
</dbReference>
<keyword evidence="2" id="KW-0378">Hydrolase</keyword>
<keyword evidence="3" id="KW-0812">Transmembrane</keyword>
<keyword evidence="3" id="KW-1133">Transmembrane helix</keyword>
<dbReference type="Proteomes" id="UP000070444">
    <property type="component" value="Unassembled WGS sequence"/>
</dbReference>
<evidence type="ECO:0000259" key="4">
    <source>
        <dbReference type="Pfam" id="PF07859"/>
    </source>
</evidence>
<dbReference type="SUPFAM" id="SSF53474">
    <property type="entry name" value="alpha/beta-Hydrolases"/>
    <property type="match status" value="1"/>
</dbReference>
<dbReference type="Pfam" id="PF07859">
    <property type="entry name" value="Abhydrolase_3"/>
    <property type="match status" value="1"/>
</dbReference>
<name>A0A137P745_CONC2</name>
<dbReference type="GO" id="GO:0016787">
    <property type="term" value="F:hydrolase activity"/>
    <property type="evidence" value="ECO:0007669"/>
    <property type="project" value="UniProtKB-KW"/>
</dbReference>
<dbReference type="AlphaFoldDB" id="A0A137P745"/>
<feature type="transmembrane region" description="Helical" evidence="3">
    <location>
        <begin position="42"/>
        <end position="62"/>
    </location>
</feature>
<keyword evidence="6" id="KW-1185">Reference proteome</keyword>
<comment type="similarity">
    <text evidence="1">Belongs to the 'GDXG' lipolytic enzyme family.</text>
</comment>
<feature type="domain" description="Alpha/beta hydrolase fold-3" evidence="4">
    <location>
        <begin position="140"/>
        <end position="283"/>
    </location>
</feature>
<dbReference type="STRING" id="796925.A0A137P745"/>
<evidence type="ECO:0000256" key="3">
    <source>
        <dbReference type="SAM" id="Phobius"/>
    </source>
</evidence>
<evidence type="ECO:0000313" key="6">
    <source>
        <dbReference type="Proteomes" id="UP000070444"/>
    </source>
</evidence>
<dbReference type="PANTHER" id="PTHR48081:SF8">
    <property type="entry name" value="ALPHA_BETA HYDROLASE FOLD-3 DOMAIN-CONTAINING PROTEIN-RELATED"/>
    <property type="match status" value="1"/>
</dbReference>
<protein>
    <recommendedName>
        <fullName evidence="4">Alpha/beta hydrolase fold-3 domain-containing protein</fullName>
    </recommendedName>
</protein>
<dbReference type="PANTHER" id="PTHR48081">
    <property type="entry name" value="AB HYDROLASE SUPERFAMILY PROTEIN C4A8.06C"/>
    <property type="match status" value="1"/>
</dbReference>
<dbReference type="Gene3D" id="3.40.50.1820">
    <property type="entry name" value="alpha/beta hydrolase"/>
    <property type="match status" value="1"/>
</dbReference>
<feature type="transmembrane region" description="Helical" evidence="3">
    <location>
        <begin position="12"/>
        <end position="30"/>
    </location>
</feature>
<evidence type="ECO:0000313" key="5">
    <source>
        <dbReference type="EMBL" id="KXN70789.1"/>
    </source>
</evidence>
<evidence type="ECO:0000256" key="2">
    <source>
        <dbReference type="ARBA" id="ARBA00022801"/>
    </source>
</evidence>